<feature type="transmembrane region" description="Helical" evidence="7">
    <location>
        <begin position="126"/>
        <end position="145"/>
    </location>
</feature>
<comment type="subcellular location">
    <subcellularLocation>
        <location evidence="1">Cell membrane</location>
        <topology evidence="1">Multi-pass membrane protein</topology>
    </subcellularLocation>
</comment>
<dbReference type="Gene3D" id="1.20.1740.10">
    <property type="entry name" value="Amino acid/polyamine transporter I"/>
    <property type="match status" value="1"/>
</dbReference>
<feature type="transmembrane region" description="Helical" evidence="7">
    <location>
        <begin position="329"/>
        <end position="352"/>
    </location>
</feature>
<dbReference type="GO" id="GO:0005886">
    <property type="term" value="C:plasma membrane"/>
    <property type="evidence" value="ECO:0007669"/>
    <property type="project" value="UniProtKB-SubCell"/>
</dbReference>
<feature type="transmembrane region" description="Helical" evidence="7">
    <location>
        <begin position="46"/>
        <end position="65"/>
    </location>
</feature>
<evidence type="ECO:0000313" key="9">
    <source>
        <dbReference type="EMBL" id="MBB6454493.1"/>
    </source>
</evidence>
<gene>
    <name evidence="9" type="ORF">HNQ94_002975</name>
</gene>
<sequence>MSQSKTNTNNKGSMKWWQLSLFGVGCTIGTGFFLGSSFGIKLGGPSILIGFVLAGLTTYLVFDALARMTANDPQKGAFRTYAKKALGHWAGFSVGWVYWSSEMLIMGSQLTALSIFTRFWFPNIPMWIFATGYGVLGLVVLLAGAKKLSKLENIFAVIKIAAIVMFIAIAAAFVFGWIDTSKNLAVPNSIGEWFPKGFLGFWSSLIFAFYAFGGIEVMGLMATELKNPKDAPKAGSIMLIVLVIIYVLSIGLALLLIPWDGFNTDDSPFVTVLEEYNLSIMPHVFNGALIIAGFSTMVAALYGVTTILGSLAEDGDAPKVFAKKGKLKIPFASLVLLIIVLIGSIIMALVLPEKIYEYITTGAGLMLLYNWLFILTSGHKLNSPNAFGKIKYVLGMTLVLAGISGTLISSSNRPGFFISIGFVCLIVIVTFIMSKKWKKQEAKKG</sequence>
<evidence type="ECO:0000256" key="3">
    <source>
        <dbReference type="ARBA" id="ARBA00022692"/>
    </source>
</evidence>
<evidence type="ECO:0000256" key="6">
    <source>
        <dbReference type="ARBA" id="ARBA00023136"/>
    </source>
</evidence>
<feature type="transmembrane region" description="Helical" evidence="7">
    <location>
        <begin position="415"/>
        <end position="434"/>
    </location>
</feature>
<evidence type="ECO:0000256" key="1">
    <source>
        <dbReference type="ARBA" id="ARBA00004651"/>
    </source>
</evidence>
<evidence type="ECO:0000256" key="7">
    <source>
        <dbReference type="SAM" id="Phobius"/>
    </source>
</evidence>
<dbReference type="Proteomes" id="UP000581688">
    <property type="component" value="Unassembled WGS sequence"/>
</dbReference>
<feature type="transmembrane region" description="Helical" evidence="7">
    <location>
        <begin position="198"/>
        <end position="222"/>
    </location>
</feature>
<feature type="transmembrane region" description="Helical" evidence="7">
    <location>
        <begin position="86"/>
        <end position="106"/>
    </location>
</feature>
<dbReference type="PANTHER" id="PTHR43495">
    <property type="entry name" value="GABA PERMEASE"/>
    <property type="match status" value="1"/>
</dbReference>
<accession>A0A841Q837</accession>
<evidence type="ECO:0000313" key="10">
    <source>
        <dbReference type="Proteomes" id="UP000581688"/>
    </source>
</evidence>
<name>A0A841Q837_9BACI</name>
<keyword evidence="3 7" id="KW-0812">Transmembrane</keyword>
<evidence type="ECO:0000256" key="2">
    <source>
        <dbReference type="ARBA" id="ARBA00022448"/>
    </source>
</evidence>
<dbReference type="EMBL" id="JACHGH010000009">
    <property type="protein sequence ID" value="MBB6454493.1"/>
    <property type="molecule type" value="Genomic_DNA"/>
</dbReference>
<reference evidence="9 10" key="1">
    <citation type="submission" date="2020-08" db="EMBL/GenBank/DDBJ databases">
        <title>Genomic Encyclopedia of Type Strains, Phase IV (KMG-IV): sequencing the most valuable type-strain genomes for metagenomic binning, comparative biology and taxonomic classification.</title>
        <authorList>
            <person name="Goeker M."/>
        </authorList>
    </citation>
    <scope>NUCLEOTIDE SEQUENCE [LARGE SCALE GENOMIC DNA]</scope>
    <source>
        <strain evidence="9 10">DSM 19612</strain>
    </source>
</reference>
<feature type="transmembrane region" description="Helical" evidence="7">
    <location>
        <begin position="390"/>
        <end position="409"/>
    </location>
</feature>
<dbReference type="PANTHER" id="PTHR43495:SF5">
    <property type="entry name" value="GAMMA-AMINOBUTYRIC ACID PERMEASE"/>
    <property type="match status" value="1"/>
</dbReference>
<feature type="transmembrane region" description="Helical" evidence="7">
    <location>
        <begin position="234"/>
        <end position="259"/>
    </location>
</feature>
<dbReference type="InterPro" id="IPR004841">
    <property type="entry name" value="AA-permease/SLC12A_dom"/>
</dbReference>
<evidence type="ECO:0000259" key="8">
    <source>
        <dbReference type="Pfam" id="PF00324"/>
    </source>
</evidence>
<keyword evidence="5 7" id="KW-1133">Transmembrane helix</keyword>
<feature type="transmembrane region" description="Helical" evidence="7">
    <location>
        <begin position="21"/>
        <end position="40"/>
    </location>
</feature>
<proteinExistence type="predicted"/>
<dbReference type="PIRSF" id="PIRSF006060">
    <property type="entry name" value="AA_transporter"/>
    <property type="match status" value="1"/>
</dbReference>
<evidence type="ECO:0000256" key="4">
    <source>
        <dbReference type="ARBA" id="ARBA00022970"/>
    </source>
</evidence>
<dbReference type="GO" id="GO:0055085">
    <property type="term" value="P:transmembrane transport"/>
    <property type="evidence" value="ECO:0007669"/>
    <property type="project" value="InterPro"/>
</dbReference>
<dbReference type="AlphaFoldDB" id="A0A841Q837"/>
<keyword evidence="4" id="KW-0029">Amino-acid transport</keyword>
<organism evidence="9 10">
    <name type="scientific">Salirhabdus euzebyi</name>
    <dbReference type="NCBI Taxonomy" id="394506"/>
    <lineage>
        <taxon>Bacteria</taxon>
        <taxon>Bacillati</taxon>
        <taxon>Bacillota</taxon>
        <taxon>Bacilli</taxon>
        <taxon>Bacillales</taxon>
        <taxon>Bacillaceae</taxon>
        <taxon>Salirhabdus</taxon>
    </lineage>
</organism>
<dbReference type="GO" id="GO:0006865">
    <property type="term" value="P:amino acid transport"/>
    <property type="evidence" value="ECO:0007669"/>
    <property type="project" value="UniProtKB-KW"/>
</dbReference>
<keyword evidence="2" id="KW-0813">Transport</keyword>
<evidence type="ECO:0000256" key="5">
    <source>
        <dbReference type="ARBA" id="ARBA00022989"/>
    </source>
</evidence>
<dbReference type="PROSITE" id="PS51257">
    <property type="entry name" value="PROKAR_LIPOPROTEIN"/>
    <property type="match status" value="1"/>
</dbReference>
<comment type="caution">
    <text evidence="9">The sequence shown here is derived from an EMBL/GenBank/DDBJ whole genome shotgun (WGS) entry which is preliminary data.</text>
</comment>
<dbReference type="Pfam" id="PF00324">
    <property type="entry name" value="AA_permease"/>
    <property type="match status" value="1"/>
</dbReference>
<feature type="transmembrane region" description="Helical" evidence="7">
    <location>
        <begin position="157"/>
        <end position="178"/>
    </location>
</feature>
<feature type="transmembrane region" description="Helical" evidence="7">
    <location>
        <begin position="284"/>
        <end position="308"/>
    </location>
</feature>
<keyword evidence="6 7" id="KW-0472">Membrane</keyword>
<feature type="domain" description="Amino acid permease/ SLC12A" evidence="8">
    <location>
        <begin position="20"/>
        <end position="377"/>
    </location>
</feature>
<protein>
    <submittedName>
        <fullName evidence="9">L-asparagine transporter-like permease</fullName>
    </submittedName>
</protein>
<keyword evidence="10" id="KW-1185">Reference proteome</keyword>
<dbReference type="RefSeq" id="WP_174497026.1">
    <property type="nucleotide sequence ID" value="NZ_CADDWK010000011.1"/>
</dbReference>
<feature type="transmembrane region" description="Helical" evidence="7">
    <location>
        <begin position="358"/>
        <end position="378"/>
    </location>
</feature>